<dbReference type="Gene3D" id="1.10.287.40">
    <property type="entry name" value="Serine-tRNA synthetase, tRNA binding domain"/>
    <property type="match status" value="1"/>
</dbReference>
<feature type="binding site" evidence="13">
    <location>
        <position position="263"/>
    </location>
    <ligand>
        <name>L-serine</name>
        <dbReference type="ChEBI" id="CHEBI:33384"/>
    </ligand>
</feature>
<evidence type="ECO:0000313" key="17">
    <source>
        <dbReference type="Proteomes" id="UP000534294"/>
    </source>
</evidence>
<dbReference type="RefSeq" id="WP_184209595.1">
    <property type="nucleotide sequence ID" value="NZ_JACHIF010000005.1"/>
</dbReference>
<evidence type="ECO:0000256" key="2">
    <source>
        <dbReference type="ARBA" id="ARBA00005045"/>
    </source>
</evidence>
<comment type="pathway">
    <text evidence="2 12">Aminoacyl-tRNA biosynthesis; selenocysteinyl-tRNA(Sec) biosynthesis; L-seryl-tRNA(Sec) from L-serine and tRNA(Sec): step 1/1.</text>
</comment>
<dbReference type="UniPathway" id="UPA00906">
    <property type="reaction ID" value="UER00895"/>
</dbReference>
<dbReference type="InterPro" id="IPR033729">
    <property type="entry name" value="SerRS_core"/>
</dbReference>
<evidence type="ECO:0000256" key="12">
    <source>
        <dbReference type="HAMAP-Rule" id="MF_00176"/>
    </source>
</evidence>
<dbReference type="EC" id="6.1.1.11" evidence="12"/>
<dbReference type="SUPFAM" id="SSF55681">
    <property type="entry name" value="Class II aaRS and biotin synthetases"/>
    <property type="match status" value="1"/>
</dbReference>
<accession>A0A7W7YLW3</accession>
<evidence type="ECO:0000313" key="16">
    <source>
        <dbReference type="EMBL" id="MBB5038621.1"/>
    </source>
</evidence>
<organism evidence="16 17">
    <name type="scientific">Prosthecobacter dejongeii</name>
    <dbReference type="NCBI Taxonomy" id="48465"/>
    <lineage>
        <taxon>Bacteria</taxon>
        <taxon>Pseudomonadati</taxon>
        <taxon>Verrucomicrobiota</taxon>
        <taxon>Verrucomicrobiia</taxon>
        <taxon>Verrucomicrobiales</taxon>
        <taxon>Verrucomicrobiaceae</taxon>
        <taxon>Prosthecobacter</taxon>
    </lineage>
</organism>
<evidence type="ECO:0000259" key="15">
    <source>
        <dbReference type="PROSITE" id="PS50862"/>
    </source>
</evidence>
<dbReference type="EMBL" id="JACHIF010000005">
    <property type="protein sequence ID" value="MBB5038621.1"/>
    <property type="molecule type" value="Genomic_DNA"/>
</dbReference>
<dbReference type="PANTHER" id="PTHR43697:SF1">
    <property type="entry name" value="SERINE--TRNA LIGASE"/>
    <property type="match status" value="1"/>
</dbReference>
<keyword evidence="4 12" id="KW-0963">Cytoplasm</keyword>
<name>A0A7W7YLW3_9BACT</name>
<comment type="catalytic activity">
    <reaction evidence="11 12">
        <text>tRNA(Ser) + L-serine + ATP = L-seryl-tRNA(Ser) + AMP + diphosphate + H(+)</text>
        <dbReference type="Rhea" id="RHEA:12292"/>
        <dbReference type="Rhea" id="RHEA-COMP:9669"/>
        <dbReference type="Rhea" id="RHEA-COMP:9703"/>
        <dbReference type="ChEBI" id="CHEBI:15378"/>
        <dbReference type="ChEBI" id="CHEBI:30616"/>
        <dbReference type="ChEBI" id="CHEBI:33019"/>
        <dbReference type="ChEBI" id="CHEBI:33384"/>
        <dbReference type="ChEBI" id="CHEBI:78442"/>
        <dbReference type="ChEBI" id="CHEBI:78533"/>
        <dbReference type="ChEBI" id="CHEBI:456215"/>
        <dbReference type="EC" id="6.1.1.11"/>
    </reaction>
</comment>
<dbReference type="GO" id="GO:0004828">
    <property type="term" value="F:serine-tRNA ligase activity"/>
    <property type="evidence" value="ECO:0007669"/>
    <property type="project" value="UniProtKB-UniRule"/>
</dbReference>
<dbReference type="PRINTS" id="PR00981">
    <property type="entry name" value="TRNASYNTHSER"/>
</dbReference>
<evidence type="ECO:0000256" key="5">
    <source>
        <dbReference type="ARBA" id="ARBA00022598"/>
    </source>
</evidence>
<dbReference type="Proteomes" id="UP000534294">
    <property type="component" value="Unassembled WGS sequence"/>
</dbReference>
<evidence type="ECO:0000256" key="11">
    <source>
        <dbReference type="ARBA" id="ARBA00048823"/>
    </source>
</evidence>
<dbReference type="InterPro" id="IPR015866">
    <property type="entry name" value="Ser-tRNA-synth_1_N"/>
</dbReference>
<feature type="binding site" evidence="12 14">
    <location>
        <begin position="350"/>
        <end position="353"/>
    </location>
    <ligand>
        <name>ATP</name>
        <dbReference type="ChEBI" id="CHEBI:30616"/>
    </ligand>
</feature>
<keyword evidence="17" id="KW-1185">Reference proteome</keyword>
<comment type="function">
    <text evidence="12">Catalyzes the attachment of serine to tRNA(Ser). Is also able to aminoacylate tRNA(Sec) with serine, to form the misacylated tRNA L-seryl-tRNA(Sec), which will be further converted into selenocysteinyl-tRNA(Sec).</text>
</comment>
<comment type="subcellular location">
    <subcellularLocation>
        <location evidence="1 12">Cytoplasm</location>
    </subcellularLocation>
</comment>
<comment type="caution">
    <text evidence="12">Lacks conserved residue(s) required for the propagation of feature annotation.</text>
</comment>
<feature type="binding site" evidence="12 13">
    <location>
        <position position="286"/>
    </location>
    <ligand>
        <name>L-serine</name>
        <dbReference type="ChEBI" id="CHEBI:33384"/>
    </ligand>
</feature>
<dbReference type="PANTHER" id="PTHR43697">
    <property type="entry name" value="SERYL-TRNA SYNTHETASE"/>
    <property type="match status" value="1"/>
</dbReference>
<dbReference type="GO" id="GO:0006434">
    <property type="term" value="P:seryl-tRNA aminoacylation"/>
    <property type="evidence" value="ECO:0007669"/>
    <property type="project" value="UniProtKB-UniRule"/>
</dbReference>
<comment type="similarity">
    <text evidence="3 12">Belongs to the class-II aminoacyl-tRNA synthetase family. Type-1 seryl-tRNA synthetase subfamily.</text>
</comment>
<proteinExistence type="inferred from homology"/>
<feature type="binding site" evidence="12">
    <location>
        <begin position="232"/>
        <end position="234"/>
    </location>
    <ligand>
        <name>L-serine</name>
        <dbReference type="ChEBI" id="CHEBI:33384"/>
    </ligand>
</feature>
<dbReference type="GO" id="GO:0005524">
    <property type="term" value="F:ATP binding"/>
    <property type="evidence" value="ECO:0007669"/>
    <property type="project" value="UniProtKB-UniRule"/>
</dbReference>
<dbReference type="SUPFAM" id="SSF46589">
    <property type="entry name" value="tRNA-binding arm"/>
    <property type="match status" value="1"/>
</dbReference>
<feature type="binding site" evidence="12 14">
    <location>
        <begin position="263"/>
        <end position="265"/>
    </location>
    <ligand>
        <name>ATP</name>
        <dbReference type="ChEBI" id="CHEBI:30616"/>
    </ligand>
</feature>
<evidence type="ECO:0000256" key="10">
    <source>
        <dbReference type="ARBA" id="ARBA00047929"/>
    </source>
</evidence>
<dbReference type="HAMAP" id="MF_00176">
    <property type="entry name" value="Ser_tRNA_synth_type1"/>
    <property type="match status" value="1"/>
</dbReference>
<evidence type="ECO:0000256" key="13">
    <source>
        <dbReference type="PIRSR" id="PIRSR001529-1"/>
    </source>
</evidence>
<dbReference type="Pfam" id="PF00587">
    <property type="entry name" value="tRNA-synt_2b"/>
    <property type="match status" value="1"/>
</dbReference>
<feature type="domain" description="Aminoacyl-transfer RNA synthetases class-II family profile" evidence="15">
    <location>
        <begin position="140"/>
        <end position="410"/>
    </location>
</feature>
<dbReference type="AlphaFoldDB" id="A0A7W7YLW3"/>
<feature type="binding site" evidence="13">
    <location>
        <position position="383"/>
    </location>
    <ligand>
        <name>L-serine</name>
        <dbReference type="ChEBI" id="CHEBI:33384"/>
    </ligand>
</feature>
<dbReference type="PROSITE" id="PS50862">
    <property type="entry name" value="AA_TRNA_LIGASE_II"/>
    <property type="match status" value="1"/>
</dbReference>
<feature type="binding site" evidence="12">
    <location>
        <position position="385"/>
    </location>
    <ligand>
        <name>L-serine</name>
        <dbReference type="ChEBI" id="CHEBI:33384"/>
    </ligand>
</feature>
<feature type="binding site" evidence="13">
    <location>
        <position position="232"/>
    </location>
    <ligand>
        <name>L-serine</name>
        <dbReference type="ChEBI" id="CHEBI:33384"/>
    </ligand>
</feature>
<sequence length="423" mass="46867">MLDIRLIRDNPDLVKERLATRSGDYASVVDEVLSIDTARRVAETERQKLQGDRNRISKDIGIAKKNGQDTSAIEAEVRGINDRIDQIGRDADSADARQRELLLGLPNLPHEACPVGHSAEENPEVRVWGKKPTFEFEPKDHTVLGQQLGLLDFEAGAKITGSAFVVYRGQGARLERTLINFLLDLHTTVHGYHEISPPLLVKPECLVGTGQLPKFGDQVYHSPEDNLYLIPTAEVPVTNLHRDEILKLDQLPINYAAYTPCFRREAGSAGLGTRGLIRMHQFDKVELVKITTPETSMAELESLTANAEKVLQLLGLHYRVIELCTGDIGFGSTKTYDIEVWAPGQGTYLEVSSCSSFGDYQARRMNLRYKDENGKNKIPHTLNGSGTALARLFVALVETYQQSDGSILIPEALRGHFGAEKIG</sequence>
<comment type="subunit">
    <text evidence="12">Homodimer. The tRNA molecule binds across the dimer.</text>
</comment>
<dbReference type="CDD" id="cd00770">
    <property type="entry name" value="SerRS_core"/>
    <property type="match status" value="1"/>
</dbReference>
<evidence type="ECO:0000256" key="6">
    <source>
        <dbReference type="ARBA" id="ARBA00022741"/>
    </source>
</evidence>
<keyword evidence="7 12" id="KW-0067">ATP-binding</keyword>
<dbReference type="GO" id="GO:0016260">
    <property type="term" value="P:selenocysteine biosynthetic process"/>
    <property type="evidence" value="ECO:0007669"/>
    <property type="project" value="UniProtKB-UniRule"/>
</dbReference>
<dbReference type="Gene3D" id="3.30.930.10">
    <property type="entry name" value="Bira Bifunctional Protein, Domain 2"/>
    <property type="match status" value="1"/>
</dbReference>
<evidence type="ECO:0000256" key="7">
    <source>
        <dbReference type="ARBA" id="ARBA00022840"/>
    </source>
</evidence>
<keyword evidence="6 12" id="KW-0547">Nucleotide-binding</keyword>
<dbReference type="GO" id="GO:0005737">
    <property type="term" value="C:cytoplasm"/>
    <property type="evidence" value="ECO:0007669"/>
    <property type="project" value="UniProtKB-SubCell"/>
</dbReference>
<reference evidence="16 17" key="1">
    <citation type="submission" date="2020-08" db="EMBL/GenBank/DDBJ databases">
        <title>Genomic Encyclopedia of Type Strains, Phase IV (KMG-IV): sequencing the most valuable type-strain genomes for metagenomic binning, comparative biology and taxonomic classification.</title>
        <authorList>
            <person name="Goeker M."/>
        </authorList>
    </citation>
    <scope>NUCLEOTIDE SEQUENCE [LARGE SCALE GENOMIC DNA]</scope>
    <source>
        <strain evidence="16 17">DSM 12251</strain>
    </source>
</reference>
<keyword evidence="5 12" id="KW-0436">Ligase</keyword>
<dbReference type="InterPro" id="IPR002317">
    <property type="entry name" value="Ser-tRNA-ligase_type_1"/>
</dbReference>
<comment type="caution">
    <text evidence="16">The sequence shown here is derived from an EMBL/GenBank/DDBJ whole genome shotgun (WGS) entry which is preliminary data.</text>
</comment>
<dbReference type="NCBIfam" id="TIGR00414">
    <property type="entry name" value="serS"/>
    <property type="match status" value="1"/>
</dbReference>
<evidence type="ECO:0000256" key="4">
    <source>
        <dbReference type="ARBA" id="ARBA00022490"/>
    </source>
</evidence>
<evidence type="ECO:0000256" key="3">
    <source>
        <dbReference type="ARBA" id="ARBA00010728"/>
    </source>
</evidence>
<comment type="domain">
    <text evidence="12">Consists of two distinct domains, a catalytic core and a N-terminal extension that is involved in tRNA binding.</text>
</comment>
<keyword evidence="9 12" id="KW-0030">Aminoacyl-tRNA synthetase</keyword>
<protein>
    <recommendedName>
        <fullName evidence="12">Serine--tRNA ligase</fullName>
        <ecNumber evidence="12">6.1.1.11</ecNumber>
    </recommendedName>
    <alternativeName>
        <fullName evidence="12">Seryl-tRNA synthetase</fullName>
        <shortName evidence="12">SerRS</shortName>
    </alternativeName>
    <alternativeName>
        <fullName evidence="12">Seryl-tRNA(Ser/Sec) synthetase</fullName>
    </alternativeName>
</protein>
<dbReference type="InterPro" id="IPR042103">
    <property type="entry name" value="SerRS_1_N_sf"/>
</dbReference>
<dbReference type="InterPro" id="IPR006195">
    <property type="entry name" value="aa-tRNA-synth_II"/>
</dbReference>
<dbReference type="PIRSF" id="PIRSF001529">
    <property type="entry name" value="Ser-tRNA-synth_IIa"/>
    <property type="match status" value="1"/>
</dbReference>
<dbReference type="Pfam" id="PF02403">
    <property type="entry name" value="Seryl_tRNA_N"/>
    <property type="match status" value="1"/>
</dbReference>
<dbReference type="InterPro" id="IPR010978">
    <property type="entry name" value="tRNA-bd_arm"/>
</dbReference>
<evidence type="ECO:0000256" key="9">
    <source>
        <dbReference type="ARBA" id="ARBA00023146"/>
    </source>
</evidence>
<comment type="catalytic activity">
    <reaction evidence="10 12">
        <text>tRNA(Sec) + L-serine + ATP = L-seryl-tRNA(Sec) + AMP + diphosphate + H(+)</text>
        <dbReference type="Rhea" id="RHEA:42580"/>
        <dbReference type="Rhea" id="RHEA-COMP:9742"/>
        <dbReference type="Rhea" id="RHEA-COMP:10128"/>
        <dbReference type="ChEBI" id="CHEBI:15378"/>
        <dbReference type="ChEBI" id="CHEBI:30616"/>
        <dbReference type="ChEBI" id="CHEBI:33019"/>
        <dbReference type="ChEBI" id="CHEBI:33384"/>
        <dbReference type="ChEBI" id="CHEBI:78442"/>
        <dbReference type="ChEBI" id="CHEBI:78533"/>
        <dbReference type="ChEBI" id="CHEBI:456215"/>
        <dbReference type="EC" id="6.1.1.11"/>
    </reaction>
</comment>
<keyword evidence="8 12" id="KW-0648">Protein biosynthesis</keyword>
<evidence type="ECO:0000256" key="8">
    <source>
        <dbReference type="ARBA" id="ARBA00022917"/>
    </source>
</evidence>
<evidence type="ECO:0000256" key="1">
    <source>
        <dbReference type="ARBA" id="ARBA00004496"/>
    </source>
</evidence>
<dbReference type="InterPro" id="IPR045864">
    <property type="entry name" value="aa-tRNA-synth_II/BPL/LPL"/>
</dbReference>
<gene>
    <name evidence="12" type="primary">serS</name>
    <name evidence="16" type="ORF">HNQ64_002884</name>
</gene>
<dbReference type="InterPro" id="IPR002314">
    <property type="entry name" value="aa-tRNA-synt_IIb"/>
</dbReference>
<evidence type="ECO:0000256" key="14">
    <source>
        <dbReference type="PIRSR" id="PIRSR001529-2"/>
    </source>
</evidence>